<evidence type="ECO:0000256" key="6">
    <source>
        <dbReference type="ARBA" id="ARBA00022989"/>
    </source>
</evidence>
<evidence type="ECO:0000313" key="10">
    <source>
        <dbReference type="Proteomes" id="UP001597391"/>
    </source>
</evidence>
<dbReference type="RefSeq" id="WP_377466297.1">
    <property type="nucleotide sequence ID" value="NZ_JBHUOP010000003.1"/>
</dbReference>
<keyword evidence="10" id="KW-1185">Reference proteome</keyword>
<keyword evidence="6 8" id="KW-1133">Transmembrane helix</keyword>
<proteinExistence type="inferred from homology"/>
<keyword evidence="7 8" id="KW-0472">Membrane</keyword>
<comment type="subcellular location">
    <subcellularLocation>
        <location evidence="1">Cell membrane</location>
        <topology evidence="1">Multi-pass membrane protein</topology>
    </subcellularLocation>
</comment>
<feature type="transmembrane region" description="Helical" evidence="8">
    <location>
        <begin position="114"/>
        <end position="132"/>
    </location>
</feature>
<dbReference type="Gene3D" id="1.10.3470.10">
    <property type="entry name" value="ABC transporter involved in vitamin B12 uptake, BtuC"/>
    <property type="match status" value="1"/>
</dbReference>
<protein>
    <submittedName>
        <fullName evidence="9">FecCD family ABC transporter permease</fullName>
    </submittedName>
</protein>
<gene>
    <name evidence="9" type="ORF">ACFSYH_07680</name>
</gene>
<dbReference type="InterPro" id="IPR037294">
    <property type="entry name" value="ABC_BtuC-like"/>
</dbReference>
<evidence type="ECO:0000256" key="7">
    <source>
        <dbReference type="ARBA" id="ARBA00023136"/>
    </source>
</evidence>
<sequence>MTGNRVDLNRTPYWAPHVSGYSLLISKRSVIFCLIAIMALCTVGFITLMNSSITSSPTEAWQALLGVGKESAVRSVQQRRLPRFLTALLVGGCLSVAGAIFQSMSRNVLGSPDIIGFTSGAALGAICEIVFFGQGVWATSLAAIAGGFLTATLVYGLSLRNGISGGLRLILVGIGAGAVANAATSFVMVRADITDAATAQLWSAGSLTARGWPHVIPLALIVVLSAPLLTALSSRLTLLEMGDDSGASLGISPERTRIGAMIAGVALTGAGVAAAGPIAFIALAAPHIARRSTRSTGVDFPASFLTGAFLLACADLLSQSVNIALRTPVGLTTSLLGGVYLIAILLRRNP</sequence>
<feature type="transmembrane region" description="Helical" evidence="8">
    <location>
        <begin position="329"/>
        <end position="346"/>
    </location>
</feature>
<comment type="similarity">
    <text evidence="2">Belongs to the binding-protein-dependent transport system permease family. FecCD subfamily.</text>
</comment>
<evidence type="ECO:0000256" key="1">
    <source>
        <dbReference type="ARBA" id="ARBA00004651"/>
    </source>
</evidence>
<keyword evidence="5 8" id="KW-0812">Transmembrane</keyword>
<comment type="caution">
    <text evidence="9">The sequence shown here is derived from an EMBL/GenBank/DDBJ whole genome shotgun (WGS) entry which is preliminary data.</text>
</comment>
<feature type="transmembrane region" description="Helical" evidence="8">
    <location>
        <begin position="30"/>
        <end position="49"/>
    </location>
</feature>
<organism evidence="9 10">
    <name type="scientific">Populibacterium corticicola</name>
    <dbReference type="NCBI Taxonomy" id="1812826"/>
    <lineage>
        <taxon>Bacteria</taxon>
        <taxon>Bacillati</taxon>
        <taxon>Actinomycetota</taxon>
        <taxon>Actinomycetes</taxon>
        <taxon>Micrococcales</taxon>
        <taxon>Jonesiaceae</taxon>
        <taxon>Populibacterium</taxon>
    </lineage>
</organism>
<feature type="transmembrane region" description="Helical" evidence="8">
    <location>
        <begin position="138"/>
        <end position="157"/>
    </location>
</feature>
<dbReference type="InterPro" id="IPR000522">
    <property type="entry name" value="ABC_transptr_permease_BtuC"/>
</dbReference>
<keyword evidence="4" id="KW-1003">Cell membrane</keyword>
<evidence type="ECO:0000256" key="8">
    <source>
        <dbReference type="SAM" id="Phobius"/>
    </source>
</evidence>
<evidence type="ECO:0000256" key="5">
    <source>
        <dbReference type="ARBA" id="ARBA00022692"/>
    </source>
</evidence>
<evidence type="ECO:0000256" key="2">
    <source>
        <dbReference type="ARBA" id="ARBA00007935"/>
    </source>
</evidence>
<dbReference type="EMBL" id="JBHUOP010000003">
    <property type="protein sequence ID" value="MFD2840453.1"/>
    <property type="molecule type" value="Genomic_DNA"/>
</dbReference>
<dbReference type="Proteomes" id="UP001597391">
    <property type="component" value="Unassembled WGS sequence"/>
</dbReference>
<keyword evidence="3" id="KW-0813">Transport</keyword>
<feature type="transmembrane region" description="Helical" evidence="8">
    <location>
        <begin position="84"/>
        <end position="102"/>
    </location>
</feature>
<feature type="transmembrane region" description="Helical" evidence="8">
    <location>
        <begin position="211"/>
        <end position="232"/>
    </location>
</feature>
<dbReference type="SUPFAM" id="SSF81345">
    <property type="entry name" value="ABC transporter involved in vitamin B12 uptake, BtuC"/>
    <property type="match status" value="1"/>
</dbReference>
<dbReference type="PANTHER" id="PTHR30472:SF24">
    <property type="entry name" value="FERRIC ENTEROBACTIN TRANSPORT SYSTEM PERMEASE PROTEIN FEPG"/>
    <property type="match status" value="1"/>
</dbReference>
<feature type="transmembrane region" description="Helical" evidence="8">
    <location>
        <begin position="258"/>
        <end position="288"/>
    </location>
</feature>
<evidence type="ECO:0000256" key="3">
    <source>
        <dbReference type="ARBA" id="ARBA00022448"/>
    </source>
</evidence>
<feature type="transmembrane region" description="Helical" evidence="8">
    <location>
        <begin position="169"/>
        <end position="191"/>
    </location>
</feature>
<dbReference type="CDD" id="cd06550">
    <property type="entry name" value="TM_ABC_iron-siderophores_like"/>
    <property type="match status" value="1"/>
</dbReference>
<reference evidence="10" key="1">
    <citation type="journal article" date="2019" name="Int. J. Syst. Evol. Microbiol.">
        <title>The Global Catalogue of Microorganisms (GCM) 10K type strain sequencing project: providing services to taxonomists for standard genome sequencing and annotation.</title>
        <authorList>
            <consortium name="The Broad Institute Genomics Platform"/>
            <consortium name="The Broad Institute Genome Sequencing Center for Infectious Disease"/>
            <person name="Wu L."/>
            <person name="Ma J."/>
        </authorList>
    </citation>
    <scope>NUCLEOTIDE SEQUENCE [LARGE SCALE GENOMIC DNA]</scope>
    <source>
        <strain evidence="10">KCTC 33576</strain>
    </source>
</reference>
<accession>A0ABW5XEZ7</accession>
<dbReference type="Pfam" id="PF01032">
    <property type="entry name" value="FecCD"/>
    <property type="match status" value="1"/>
</dbReference>
<dbReference type="PANTHER" id="PTHR30472">
    <property type="entry name" value="FERRIC ENTEROBACTIN TRANSPORT SYSTEM PERMEASE PROTEIN"/>
    <property type="match status" value="1"/>
</dbReference>
<name>A0ABW5XEZ7_9MICO</name>
<evidence type="ECO:0000313" key="9">
    <source>
        <dbReference type="EMBL" id="MFD2840453.1"/>
    </source>
</evidence>
<evidence type="ECO:0000256" key="4">
    <source>
        <dbReference type="ARBA" id="ARBA00022475"/>
    </source>
</evidence>